<reference evidence="2 3" key="1">
    <citation type="submission" date="2016-06" db="EMBL/GenBank/DDBJ databases">
        <authorList>
            <person name="Kjaerup R.B."/>
            <person name="Dalgaard T.S."/>
            <person name="Juul-Madsen H.R."/>
        </authorList>
    </citation>
    <scope>NUCLEOTIDE SEQUENCE [LARGE SCALE GENOMIC DNA]</scope>
    <source>
        <strain evidence="2 3">DSM 45097</strain>
    </source>
</reference>
<dbReference type="Proteomes" id="UP000198210">
    <property type="component" value="Chromosome I"/>
</dbReference>
<protein>
    <submittedName>
        <fullName evidence="2">Uncharacterized protein</fullName>
    </submittedName>
</protein>
<proteinExistence type="predicted"/>
<keyword evidence="1" id="KW-0472">Membrane</keyword>
<evidence type="ECO:0000256" key="1">
    <source>
        <dbReference type="SAM" id="Phobius"/>
    </source>
</evidence>
<organism evidence="2 3">
    <name type="scientific">Micromonospora siamensis</name>
    <dbReference type="NCBI Taxonomy" id="299152"/>
    <lineage>
        <taxon>Bacteria</taxon>
        <taxon>Bacillati</taxon>
        <taxon>Actinomycetota</taxon>
        <taxon>Actinomycetes</taxon>
        <taxon>Micromonosporales</taxon>
        <taxon>Micromonosporaceae</taxon>
        <taxon>Micromonospora</taxon>
    </lineage>
</organism>
<evidence type="ECO:0000313" key="3">
    <source>
        <dbReference type="Proteomes" id="UP000198210"/>
    </source>
</evidence>
<accession>A0A1C5JQX3</accession>
<feature type="transmembrane region" description="Helical" evidence="1">
    <location>
        <begin position="23"/>
        <end position="42"/>
    </location>
</feature>
<keyword evidence="3" id="KW-1185">Reference proteome</keyword>
<feature type="transmembrane region" description="Helical" evidence="1">
    <location>
        <begin position="119"/>
        <end position="137"/>
    </location>
</feature>
<dbReference type="RefSeq" id="WP_088972602.1">
    <property type="nucleotide sequence ID" value="NZ_JBHLYF010000002.1"/>
</dbReference>
<dbReference type="AlphaFoldDB" id="A0A1C5JQX3"/>
<sequence>MKLLDLLAGWIQRLPVLPAEARGVLWLPLLFVVVAVGLRLLVRHALPPLGRLASAGFGLVAVLLGAVLLLPDLLVATAFRQGGNRPPAVIYGYGDAVVSLVLSLQRLGAGCAPVARRLAAVNLGLILLVAVGWLWWWNQRHCPDGSPGSCLRPVQMWTAAFDE</sequence>
<gene>
    <name evidence="2" type="ORF">GA0074704_4846</name>
</gene>
<feature type="transmembrane region" description="Helical" evidence="1">
    <location>
        <begin position="49"/>
        <end position="70"/>
    </location>
</feature>
<keyword evidence="1" id="KW-0812">Transmembrane</keyword>
<dbReference type="EMBL" id="LT607751">
    <property type="protein sequence ID" value="SCG72982.1"/>
    <property type="molecule type" value="Genomic_DNA"/>
</dbReference>
<name>A0A1C5JQX3_9ACTN</name>
<evidence type="ECO:0000313" key="2">
    <source>
        <dbReference type="EMBL" id="SCG72982.1"/>
    </source>
</evidence>
<keyword evidence="1" id="KW-1133">Transmembrane helix</keyword>
<feature type="transmembrane region" description="Helical" evidence="1">
    <location>
        <begin position="90"/>
        <end position="107"/>
    </location>
</feature>